<sequence>MQFHIWGIILLMEINLRIMNAKTDPYHAQRSVEGSFHDSNNINQNFSSEPSQPYFDFSVTRNITTRVGQTAFLHCRVEDLGDKLVSWIRKRDLHILSTGLSTYTSDERFQIVEHEPSENYTLQIKFAQIRDGGIYECQVSTEPKMSLAYRLHVVEAKAIILGQSDLYVKMGSKINLTCVISQGPHDLGTISWYRGSVRINQTQHNDLALPYPQRVSVEVKWTEALTSKLKILNARLSDSGNYSCVPSIGEPSSVMVHVINGEHPQAMQKSGSFKFHQLNKCYIIAFMFLTSFFIKFNLQCRIATTLLL</sequence>
<dbReference type="SMART" id="SM00408">
    <property type="entry name" value="IGc2"/>
    <property type="match status" value="2"/>
</dbReference>
<dbReference type="SMART" id="SM00409">
    <property type="entry name" value="IG"/>
    <property type="match status" value="2"/>
</dbReference>
<dbReference type="InterPro" id="IPR007110">
    <property type="entry name" value="Ig-like_dom"/>
</dbReference>
<dbReference type="InterPro" id="IPR036179">
    <property type="entry name" value="Ig-like_dom_sf"/>
</dbReference>
<dbReference type="InterPro" id="IPR013783">
    <property type="entry name" value="Ig-like_fold"/>
</dbReference>
<feature type="signal peptide" evidence="1">
    <location>
        <begin position="1"/>
        <end position="21"/>
    </location>
</feature>
<reference evidence="3" key="1">
    <citation type="submission" date="2022-01" db="EMBL/GenBank/DDBJ databases">
        <authorList>
            <person name="King R."/>
        </authorList>
    </citation>
    <scope>NUCLEOTIDE SEQUENCE</scope>
</reference>
<dbReference type="PANTHER" id="PTHR23279:SF4">
    <property type="entry name" value="DEFECTIVE PROBOSCIS EXTENSION RESPONSE 2, ISOFORM F-RELATED"/>
    <property type="match status" value="1"/>
</dbReference>
<dbReference type="OrthoDB" id="190835at2759"/>
<dbReference type="Proteomes" id="UP001153620">
    <property type="component" value="Chromosome 2"/>
</dbReference>
<dbReference type="Gene3D" id="2.60.40.10">
    <property type="entry name" value="Immunoglobulins"/>
    <property type="match status" value="2"/>
</dbReference>
<feature type="domain" description="Ig-like" evidence="2">
    <location>
        <begin position="143"/>
        <end position="244"/>
    </location>
</feature>
<dbReference type="InterPro" id="IPR003598">
    <property type="entry name" value="Ig_sub2"/>
</dbReference>
<name>A0A9N9RRT6_9DIPT</name>
<keyword evidence="4" id="KW-1185">Reference proteome</keyword>
<dbReference type="InterPro" id="IPR013098">
    <property type="entry name" value="Ig_I-set"/>
</dbReference>
<evidence type="ECO:0000259" key="2">
    <source>
        <dbReference type="PROSITE" id="PS50835"/>
    </source>
</evidence>
<dbReference type="CDD" id="cd00096">
    <property type="entry name" value="Ig"/>
    <property type="match status" value="1"/>
</dbReference>
<feature type="domain" description="Ig-like" evidence="2">
    <location>
        <begin position="53"/>
        <end position="140"/>
    </location>
</feature>
<keyword evidence="1" id="KW-0732">Signal</keyword>
<accession>A0A9N9RRT6</accession>
<organism evidence="3 4">
    <name type="scientific">Chironomus riparius</name>
    <dbReference type="NCBI Taxonomy" id="315576"/>
    <lineage>
        <taxon>Eukaryota</taxon>
        <taxon>Metazoa</taxon>
        <taxon>Ecdysozoa</taxon>
        <taxon>Arthropoda</taxon>
        <taxon>Hexapoda</taxon>
        <taxon>Insecta</taxon>
        <taxon>Pterygota</taxon>
        <taxon>Neoptera</taxon>
        <taxon>Endopterygota</taxon>
        <taxon>Diptera</taxon>
        <taxon>Nematocera</taxon>
        <taxon>Chironomoidea</taxon>
        <taxon>Chironomidae</taxon>
        <taxon>Chironominae</taxon>
        <taxon>Chironomus</taxon>
    </lineage>
</organism>
<dbReference type="Pfam" id="PF13927">
    <property type="entry name" value="Ig_3"/>
    <property type="match status" value="1"/>
</dbReference>
<dbReference type="FunFam" id="2.60.40.10:FF:001633">
    <property type="entry name" value="Uncharacterized protein, isoform A"/>
    <property type="match status" value="1"/>
</dbReference>
<feature type="chain" id="PRO_5040275462" description="Ig-like domain-containing protein" evidence="1">
    <location>
        <begin position="22"/>
        <end position="308"/>
    </location>
</feature>
<protein>
    <recommendedName>
        <fullName evidence="2">Ig-like domain-containing protein</fullName>
    </recommendedName>
</protein>
<dbReference type="GO" id="GO:0050808">
    <property type="term" value="P:synapse organization"/>
    <property type="evidence" value="ECO:0007669"/>
    <property type="project" value="TreeGrafter"/>
</dbReference>
<dbReference type="InterPro" id="IPR037448">
    <property type="entry name" value="Zig-8"/>
</dbReference>
<dbReference type="FunFam" id="2.60.40.10:FF:000129">
    <property type="entry name" value="CLUMA_CG018772, isoform A"/>
    <property type="match status" value="1"/>
</dbReference>
<dbReference type="AlphaFoldDB" id="A0A9N9RRT6"/>
<evidence type="ECO:0000313" key="4">
    <source>
        <dbReference type="Proteomes" id="UP001153620"/>
    </source>
</evidence>
<reference evidence="3" key="2">
    <citation type="submission" date="2022-10" db="EMBL/GenBank/DDBJ databases">
        <authorList>
            <consortium name="ENA_rothamsted_submissions"/>
            <consortium name="culmorum"/>
            <person name="King R."/>
        </authorList>
    </citation>
    <scope>NUCLEOTIDE SEQUENCE</scope>
</reference>
<dbReference type="GO" id="GO:0032589">
    <property type="term" value="C:neuron projection membrane"/>
    <property type="evidence" value="ECO:0007669"/>
    <property type="project" value="TreeGrafter"/>
</dbReference>
<dbReference type="PROSITE" id="PS50835">
    <property type="entry name" value="IG_LIKE"/>
    <property type="match status" value="2"/>
</dbReference>
<dbReference type="EMBL" id="OU895878">
    <property type="protein sequence ID" value="CAG9801824.1"/>
    <property type="molecule type" value="Genomic_DNA"/>
</dbReference>
<dbReference type="InterPro" id="IPR003599">
    <property type="entry name" value="Ig_sub"/>
</dbReference>
<dbReference type="SUPFAM" id="SSF48726">
    <property type="entry name" value="Immunoglobulin"/>
    <property type="match status" value="2"/>
</dbReference>
<evidence type="ECO:0000313" key="3">
    <source>
        <dbReference type="EMBL" id="CAG9801824.1"/>
    </source>
</evidence>
<gene>
    <name evidence="3" type="ORF">CHIRRI_LOCUS4745</name>
</gene>
<dbReference type="Pfam" id="PF07679">
    <property type="entry name" value="I-set"/>
    <property type="match status" value="1"/>
</dbReference>
<dbReference type="PANTHER" id="PTHR23279">
    <property type="entry name" value="DEFECTIVE PROBOSCIS EXTENSION RESPONSE DPR -RELATED"/>
    <property type="match status" value="1"/>
</dbReference>
<proteinExistence type="predicted"/>
<evidence type="ECO:0000256" key="1">
    <source>
        <dbReference type="SAM" id="SignalP"/>
    </source>
</evidence>